<dbReference type="Gene3D" id="2.40.10.10">
    <property type="entry name" value="Trypsin-like serine proteases"/>
    <property type="match status" value="2"/>
</dbReference>
<name>A0A0A0CXQ3_9PROT</name>
<dbReference type="InterPro" id="IPR050966">
    <property type="entry name" value="Glutamyl_endopeptidase"/>
</dbReference>
<dbReference type="GO" id="GO:0004252">
    <property type="term" value="F:serine-type endopeptidase activity"/>
    <property type="evidence" value="ECO:0007669"/>
    <property type="project" value="InterPro"/>
</dbReference>
<dbReference type="SUPFAM" id="SSF50494">
    <property type="entry name" value="Trypsin-like serine proteases"/>
    <property type="match status" value="1"/>
</dbReference>
<feature type="chain" id="PRO_5001960226" description="Peptidase S1 domain-containing protein" evidence="4">
    <location>
        <begin position="27"/>
        <end position="385"/>
    </location>
</feature>
<dbReference type="InterPro" id="IPR043504">
    <property type="entry name" value="Peptidase_S1_PA_chymotrypsin"/>
</dbReference>
<dbReference type="GO" id="GO:0006508">
    <property type="term" value="P:proteolysis"/>
    <property type="evidence" value="ECO:0007669"/>
    <property type="project" value="UniProtKB-KW"/>
</dbReference>
<dbReference type="InterPro" id="IPR018114">
    <property type="entry name" value="TRYPSIN_HIS"/>
</dbReference>
<protein>
    <recommendedName>
        <fullName evidence="5">Peptidase S1 domain-containing protein</fullName>
    </recommendedName>
</protein>
<comment type="caution">
    <text evidence="6">The sequence shown here is derived from an EMBL/GenBank/DDBJ whole genome shotgun (WGS) entry which is preliminary data.</text>
</comment>
<evidence type="ECO:0000256" key="4">
    <source>
        <dbReference type="SAM" id="SignalP"/>
    </source>
</evidence>
<dbReference type="Proteomes" id="UP000029995">
    <property type="component" value="Unassembled WGS sequence"/>
</dbReference>
<reference evidence="6 7" key="1">
    <citation type="submission" date="2014-01" db="EMBL/GenBank/DDBJ databases">
        <title>Genome sequence determination for a cystic fibrosis isolate, Inquilinus limosus.</title>
        <authorList>
            <person name="Pino M."/>
            <person name="Di Conza J."/>
            <person name="Gutkind G."/>
        </authorList>
    </citation>
    <scope>NUCLEOTIDE SEQUENCE [LARGE SCALE GENOMIC DNA]</scope>
    <source>
        <strain evidence="6 7">MP06</strain>
    </source>
</reference>
<keyword evidence="2" id="KW-1015">Disulfide bond</keyword>
<organism evidence="6 7">
    <name type="scientific">Inquilinus limosus MP06</name>
    <dbReference type="NCBI Taxonomy" id="1398085"/>
    <lineage>
        <taxon>Bacteria</taxon>
        <taxon>Pseudomonadati</taxon>
        <taxon>Pseudomonadota</taxon>
        <taxon>Alphaproteobacteria</taxon>
        <taxon>Rhodospirillales</taxon>
        <taxon>Rhodospirillaceae</taxon>
        <taxon>Inquilinus</taxon>
    </lineage>
</organism>
<dbReference type="InterPro" id="IPR009003">
    <property type="entry name" value="Peptidase_S1_PA"/>
</dbReference>
<dbReference type="PRINTS" id="PR00722">
    <property type="entry name" value="CHYMOTRYPSIN"/>
</dbReference>
<evidence type="ECO:0000259" key="5">
    <source>
        <dbReference type="PROSITE" id="PS50240"/>
    </source>
</evidence>
<keyword evidence="1 4" id="KW-0732">Signal</keyword>
<dbReference type="EMBL" id="JANX01000778">
    <property type="protein sequence ID" value="KGM30574.1"/>
    <property type="molecule type" value="Genomic_DNA"/>
</dbReference>
<evidence type="ECO:0000256" key="3">
    <source>
        <dbReference type="RuleBase" id="RU363034"/>
    </source>
</evidence>
<keyword evidence="3" id="KW-0378">Hydrolase</keyword>
<dbReference type="RefSeq" id="WP_034848228.1">
    <property type="nucleotide sequence ID" value="NZ_JANX01000778.1"/>
</dbReference>
<accession>A0A0A0CXQ3</accession>
<gene>
    <name evidence="6" type="ORF">P409_32225</name>
</gene>
<keyword evidence="3" id="KW-0645">Protease</keyword>
<feature type="signal peptide" evidence="4">
    <location>
        <begin position="1"/>
        <end position="26"/>
    </location>
</feature>
<dbReference type="InterPro" id="IPR033116">
    <property type="entry name" value="TRYPSIN_SER"/>
</dbReference>
<dbReference type="Pfam" id="PF00089">
    <property type="entry name" value="Trypsin"/>
    <property type="match status" value="1"/>
</dbReference>
<proteinExistence type="predicted"/>
<dbReference type="AlphaFoldDB" id="A0A0A0CXQ3"/>
<dbReference type="SMART" id="SM00020">
    <property type="entry name" value="Tryp_SPc"/>
    <property type="match status" value="1"/>
</dbReference>
<sequence>MPVPIPRLLAAWMALCLCGGVSAALAGPGTKPGPNSCRWSFDDRCDEPVIGSGDCAPGTDTSDCRPIRAGGNDSCRWADDHSCDEPNIGSGVCADGTDVTDCRPLYARRNRTNSCASAFDDICDEPVTGTGRCAARSDTADCLGRDTPAGIRDHFFGHDHRRLAEVDRMPWSAIGELTFEHGSCSGTMVGRRVVLTAAHCFMRDDDSLDKPRRFRAGRAGSTQVAQAGVAGFYLPPGFRAGRSHGGESWYNLDWALVELDADIGDTTGIMAVHRLKPEDRTEIAAGRWERVMQGGYSWDAPDRMTEHVGCRIVSLRDDGTLLHDCDMTKGDSGSPIFVKQPGGYAIVAVVTRFYGGDDGSRSAYLAVDSRAFEKAVAKYVAVHGG</sequence>
<dbReference type="InterPro" id="IPR001254">
    <property type="entry name" value="Trypsin_dom"/>
</dbReference>
<dbReference type="PROSITE" id="PS00134">
    <property type="entry name" value="TRYPSIN_HIS"/>
    <property type="match status" value="1"/>
</dbReference>
<dbReference type="InterPro" id="IPR001314">
    <property type="entry name" value="Peptidase_S1A"/>
</dbReference>
<evidence type="ECO:0000313" key="6">
    <source>
        <dbReference type="EMBL" id="KGM30574.1"/>
    </source>
</evidence>
<dbReference type="PROSITE" id="PS00135">
    <property type="entry name" value="TRYPSIN_SER"/>
    <property type="match status" value="1"/>
</dbReference>
<evidence type="ECO:0000256" key="2">
    <source>
        <dbReference type="ARBA" id="ARBA00023157"/>
    </source>
</evidence>
<dbReference type="OrthoDB" id="267336at2"/>
<feature type="domain" description="Peptidase S1" evidence="5">
    <location>
        <begin position="155"/>
        <end position="381"/>
    </location>
</feature>
<dbReference type="PANTHER" id="PTHR15462:SF8">
    <property type="entry name" value="SERINE PROTEASE"/>
    <property type="match status" value="1"/>
</dbReference>
<evidence type="ECO:0000313" key="7">
    <source>
        <dbReference type="Proteomes" id="UP000029995"/>
    </source>
</evidence>
<keyword evidence="3" id="KW-0720">Serine protease</keyword>
<dbReference type="PROSITE" id="PS50240">
    <property type="entry name" value="TRYPSIN_DOM"/>
    <property type="match status" value="1"/>
</dbReference>
<dbReference type="PANTHER" id="PTHR15462">
    <property type="entry name" value="SERINE PROTEASE"/>
    <property type="match status" value="1"/>
</dbReference>
<evidence type="ECO:0000256" key="1">
    <source>
        <dbReference type="ARBA" id="ARBA00022729"/>
    </source>
</evidence>